<evidence type="ECO:0008006" key="3">
    <source>
        <dbReference type="Google" id="ProtNLM"/>
    </source>
</evidence>
<evidence type="ECO:0000313" key="1">
    <source>
        <dbReference type="EMBL" id="RBO97618.1"/>
    </source>
</evidence>
<gene>
    <name evidence="1" type="ORF">DFR47_102404</name>
</gene>
<reference evidence="1 2" key="1">
    <citation type="submission" date="2018-06" db="EMBL/GenBank/DDBJ databases">
        <title>Genomic Encyclopedia of Type Strains, Phase IV (KMG-IV): sequencing the most valuable type-strain genomes for metagenomic binning, comparative biology and taxonomic classification.</title>
        <authorList>
            <person name="Goeker M."/>
        </authorList>
    </citation>
    <scope>NUCLEOTIDE SEQUENCE [LARGE SCALE GENOMIC DNA]</scope>
    <source>
        <strain evidence="1 2">DSM 25619</strain>
    </source>
</reference>
<dbReference type="Proteomes" id="UP000252893">
    <property type="component" value="Unassembled WGS sequence"/>
</dbReference>
<name>A0A366E881_9HYPH</name>
<accession>A0A366E881</accession>
<dbReference type="PROSITE" id="PS51257">
    <property type="entry name" value="PROKAR_LIPOPROTEIN"/>
    <property type="match status" value="1"/>
</dbReference>
<protein>
    <recommendedName>
        <fullName evidence="3">Lipoprotein</fullName>
    </recommendedName>
</protein>
<sequence>MMKNISTFRHLVKVPVRRIGLLAVLVLSGCAGVNYVQAKYQGLPSVEFVGTSGTNYRIVDNQKESRLLIGPGLAGSATQNFVKGFSTGSGLGVTPPVVFRDVAEEYLKSTGKRCETRDVTLVVDPYYEVRYKCSLRSPRMAF</sequence>
<dbReference type="EMBL" id="QNRH01000002">
    <property type="protein sequence ID" value="RBO97618.1"/>
    <property type="molecule type" value="Genomic_DNA"/>
</dbReference>
<organism evidence="1 2">
    <name type="scientific">Pseudochrobactrum asaccharolyticum</name>
    <dbReference type="NCBI Taxonomy" id="354351"/>
    <lineage>
        <taxon>Bacteria</taxon>
        <taxon>Pseudomonadati</taxon>
        <taxon>Pseudomonadota</taxon>
        <taxon>Alphaproteobacteria</taxon>
        <taxon>Hyphomicrobiales</taxon>
        <taxon>Brucellaceae</taxon>
        <taxon>Pseudochrobactrum</taxon>
    </lineage>
</organism>
<dbReference type="AlphaFoldDB" id="A0A366E881"/>
<evidence type="ECO:0000313" key="2">
    <source>
        <dbReference type="Proteomes" id="UP000252893"/>
    </source>
</evidence>
<keyword evidence="2" id="KW-1185">Reference proteome</keyword>
<comment type="caution">
    <text evidence="1">The sequence shown here is derived from an EMBL/GenBank/DDBJ whole genome shotgun (WGS) entry which is preliminary data.</text>
</comment>
<proteinExistence type="predicted"/>